<dbReference type="Proteomes" id="UP000001471">
    <property type="component" value="Unassembled WGS sequence"/>
</dbReference>
<dbReference type="HOGENOM" id="CLU_2961926_0_0_1"/>
<protein>
    <submittedName>
        <fullName evidence="2">Uncharacterized protein</fullName>
    </submittedName>
</protein>
<gene>
    <name evidence="2" type="ORF">PTRG_07188</name>
</gene>
<proteinExistence type="predicted"/>
<accession>B2WA75</accession>
<evidence type="ECO:0000256" key="1">
    <source>
        <dbReference type="SAM" id="MobiDB-lite"/>
    </source>
</evidence>
<evidence type="ECO:0000313" key="2">
    <source>
        <dbReference type="EMBL" id="EDU50107.1"/>
    </source>
</evidence>
<reference evidence="3" key="1">
    <citation type="journal article" date="2013" name="G3 (Bethesda)">
        <title>Comparative genomics of a plant-pathogenic fungus, Pyrenophora tritici-repentis, reveals transduplication and the impact of repeat elements on pathogenicity and population divergence.</title>
        <authorList>
            <person name="Manning V.A."/>
            <person name="Pandelova I."/>
            <person name="Dhillon B."/>
            <person name="Wilhelm L.J."/>
            <person name="Goodwin S.B."/>
            <person name="Berlin A.M."/>
            <person name="Figueroa M."/>
            <person name="Freitag M."/>
            <person name="Hane J.K."/>
            <person name="Henrissat B."/>
            <person name="Holman W.H."/>
            <person name="Kodira C.D."/>
            <person name="Martin J."/>
            <person name="Oliver R.P."/>
            <person name="Robbertse B."/>
            <person name="Schackwitz W."/>
            <person name="Schwartz D.C."/>
            <person name="Spatafora J.W."/>
            <person name="Turgeon B.G."/>
            <person name="Yandava C."/>
            <person name="Young S."/>
            <person name="Zhou S."/>
            <person name="Zeng Q."/>
            <person name="Grigoriev I.V."/>
            <person name="Ma L.-J."/>
            <person name="Ciuffetti L.M."/>
        </authorList>
    </citation>
    <scope>NUCLEOTIDE SEQUENCE [LARGE SCALE GENOMIC DNA]</scope>
    <source>
        <strain evidence="3">Pt-1C-BFP</strain>
    </source>
</reference>
<sequence>MGCIIYKTQPTESTRRPGKMQQWVGLVDPRGGCDKRRGSIAGRGLYNHNGSRTPDLEDV</sequence>
<dbReference type="AlphaFoldDB" id="B2WA75"/>
<feature type="region of interest" description="Disordered" evidence="1">
    <location>
        <begin position="38"/>
        <end position="59"/>
    </location>
</feature>
<dbReference type="InParanoid" id="B2WA75"/>
<evidence type="ECO:0000313" key="3">
    <source>
        <dbReference type="Proteomes" id="UP000001471"/>
    </source>
</evidence>
<name>B2WA75_PYRTR</name>
<dbReference type="EMBL" id="DS231621">
    <property type="protein sequence ID" value="EDU50107.1"/>
    <property type="molecule type" value="Genomic_DNA"/>
</dbReference>
<organism evidence="2 3">
    <name type="scientific">Pyrenophora tritici-repentis (strain Pt-1C-BFP)</name>
    <name type="common">Wheat tan spot fungus</name>
    <name type="synonym">Drechslera tritici-repentis</name>
    <dbReference type="NCBI Taxonomy" id="426418"/>
    <lineage>
        <taxon>Eukaryota</taxon>
        <taxon>Fungi</taxon>
        <taxon>Dikarya</taxon>
        <taxon>Ascomycota</taxon>
        <taxon>Pezizomycotina</taxon>
        <taxon>Dothideomycetes</taxon>
        <taxon>Pleosporomycetidae</taxon>
        <taxon>Pleosporales</taxon>
        <taxon>Pleosporineae</taxon>
        <taxon>Pleosporaceae</taxon>
        <taxon>Pyrenophora</taxon>
    </lineage>
</organism>